<comment type="caution">
    <text evidence="2">The sequence shown here is derived from an EMBL/GenBank/DDBJ whole genome shotgun (WGS) entry which is preliminary data.</text>
</comment>
<dbReference type="SUPFAM" id="SSF69118">
    <property type="entry name" value="AhpD-like"/>
    <property type="match status" value="1"/>
</dbReference>
<dbReference type="PANTHER" id="PTHR33570:SF2">
    <property type="entry name" value="CARBOXYMUCONOLACTONE DECARBOXYLASE-LIKE DOMAIN-CONTAINING PROTEIN"/>
    <property type="match status" value="1"/>
</dbReference>
<dbReference type="Pfam" id="PF02627">
    <property type="entry name" value="CMD"/>
    <property type="match status" value="1"/>
</dbReference>
<dbReference type="InterPro" id="IPR029032">
    <property type="entry name" value="AhpD-like"/>
</dbReference>
<keyword evidence="3" id="KW-1185">Reference proteome</keyword>
<name>A0A227KJ95_9BURK</name>
<dbReference type="InterPro" id="IPR003779">
    <property type="entry name" value="CMD-like"/>
</dbReference>
<sequence length="256" mass="27906">MPKFFRRHLLLASVVGTTGSLASSAPLSETLISPDEDLLKIKNRLLSLNSRGSTLTVEEKFISLLAVCAAQALEAQAREIASDALRAEVEPLVIREAVYQTAPYVGIGRVEQTMRGVNAAFKEHHIELPLPSQTSVNDDNRLEKGIEVQTAIFGDTITQMHKNTSDNMKPLMINDLSGYCFGDFYTRSGLNIKERELAVFSCIAALGACEPQLKAHGAANLKEGYTKQNLVDALQVALPLNGFPRTLNALAVVNRL</sequence>
<dbReference type="RefSeq" id="WP_066594318.1">
    <property type="nucleotide sequence ID" value="NZ_CAJTBZ010000008.1"/>
</dbReference>
<dbReference type="Gene3D" id="1.20.1290.10">
    <property type="entry name" value="AhpD-like"/>
    <property type="match status" value="1"/>
</dbReference>
<dbReference type="PANTHER" id="PTHR33570">
    <property type="entry name" value="4-CARBOXYMUCONOLACTONE DECARBOXYLASE FAMILY PROTEIN"/>
    <property type="match status" value="1"/>
</dbReference>
<dbReference type="AlphaFoldDB" id="A0A227KJ95"/>
<dbReference type="InterPro" id="IPR052512">
    <property type="entry name" value="4CMD/NDH-1_regulator"/>
</dbReference>
<accession>A0A227KJ95</accession>
<gene>
    <name evidence="2" type="ORF">ADH67_08840</name>
</gene>
<dbReference type="EMBL" id="NHMP01000005">
    <property type="protein sequence ID" value="OXE47256.1"/>
    <property type="molecule type" value="Genomic_DNA"/>
</dbReference>
<reference evidence="3" key="1">
    <citation type="submission" date="2017-05" db="EMBL/GenBank/DDBJ databases">
        <title>Improved OligoMM genomes.</title>
        <authorList>
            <person name="Garzetti D."/>
        </authorList>
    </citation>
    <scope>NUCLEOTIDE SEQUENCE [LARGE SCALE GENOMIC DNA]</scope>
    <source>
        <strain evidence="3">YL45</strain>
    </source>
</reference>
<feature type="domain" description="Carboxymuconolactone decarboxylase-like" evidence="1">
    <location>
        <begin position="176"/>
        <end position="254"/>
    </location>
</feature>
<evidence type="ECO:0000259" key="1">
    <source>
        <dbReference type="Pfam" id="PF02627"/>
    </source>
</evidence>
<protein>
    <submittedName>
        <fullName evidence="2">4-carboxymuconolactone decarboxylase</fullName>
    </submittedName>
</protein>
<evidence type="ECO:0000313" key="3">
    <source>
        <dbReference type="Proteomes" id="UP000214610"/>
    </source>
</evidence>
<organism evidence="2 3">
    <name type="scientific">Turicimonas muris</name>
    <dbReference type="NCBI Taxonomy" id="1796652"/>
    <lineage>
        <taxon>Bacteria</taxon>
        <taxon>Pseudomonadati</taxon>
        <taxon>Pseudomonadota</taxon>
        <taxon>Betaproteobacteria</taxon>
        <taxon>Burkholderiales</taxon>
        <taxon>Sutterellaceae</taxon>
        <taxon>Turicimonas</taxon>
    </lineage>
</organism>
<proteinExistence type="predicted"/>
<evidence type="ECO:0000313" key="2">
    <source>
        <dbReference type="EMBL" id="OXE47256.1"/>
    </source>
</evidence>
<dbReference type="Proteomes" id="UP000214610">
    <property type="component" value="Unassembled WGS sequence"/>
</dbReference>
<dbReference type="GeneID" id="78362213"/>
<dbReference type="GO" id="GO:0051920">
    <property type="term" value="F:peroxiredoxin activity"/>
    <property type="evidence" value="ECO:0007669"/>
    <property type="project" value="InterPro"/>
</dbReference>